<feature type="compositionally biased region" description="Basic residues" evidence="1">
    <location>
        <begin position="158"/>
        <end position="167"/>
    </location>
</feature>
<reference evidence="2" key="1">
    <citation type="submission" date="2021-01" db="UniProtKB">
        <authorList>
            <consortium name="EnsemblMetazoa"/>
        </authorList>
    </citation>
    <scope>IDENTIFICATION</scope>
</reference>
<keyword evidence="3" id="KW-1185">Reference proteome</keyword>
<protein>
    <submittedName>
        <fullName evidence="2">Uncharacterized protein</fullName>
    </submittedName>
</protein>
<dbReference type="EnsemblMetazoa" id="CLYHEMT013314.2">
    <property type="protein sequence ID" value="CLYHEMP013314.2"/>
    <property type="gene ID" value="CLYHEMG013314"/>
</dbReference>
<organism evidence="2 3">
    <name type="scientific">Clytia hemisphaerica</name>
    <dbReference type="NCBI Taxonomy" id="252671"/>
    <lineage>
        <taxon>Eukaryota</taxon>
        <taxon>Metazoa</taxon>
        <taxon>Cnidaria</taxon>
        <taxon>Hydrozoa</taxon>
        <taxon>Hydroidolina</taxon>
        <taxon>Leptothecata</taxon>
        <taxon>Obeliida</taxon>
        <taxon>Clytiidae</taxon>
        <taxon>Clytia</taxon>
    </lineage>
</organism>
<accession>A0A7M5WUH2</accession>
<dbReference type="AlphaFoldDB" id="A0A7M5WUH2"/>
<evidence type="ECO:0000256" key="1">
    <source>
        <dbReference type="SAM" id="MobiDB-lite"/>
    </source>
</evidence>
<evidence type="ECO:0000313" key="3">
    <source>
        <dbReference type="Proteomes" id="UP000594262"/>
    </source>
</evidence>
<feature type="region of interest" description="Disordered" evidence="1">
    <location>
        <begin position="139"/>
        <end position="193"/>
    </location>
</feature>
<name>A0A7M5WUH2_9CNID</name>
<feature type="region of interest" description="Disordered" evidence="1">
    <location>
        <begin position="94"/>
        <end position="120"/>
    </location>
</feature>
<proteinExistence type="predicted"/>
<sequence length="193" mass="21449">QDEEENQTFRFGCLRQLKRVLDIPGTSQAGQKNAPIQVLPNHNNDVDAGTPNGVLLDDNNFEVDAGTPNVMLSDDNNDAGTHNDIVLFDVKTEEEAVGTPGEGQEETNEEASDLSLPNANTKDSMLRSIIDLPRLPLISPPRLQSYEDNLEQQDTPRRSTRQRKPAKHLTYNSFGEPSLQPVCPLYQNPKETN</sequence>
<dbReference type="Proteomes" id="UP000594262">
    <property type="component" value="Unplaced"/>
</dbReference>
<evidence type="ECO:0000313" key="2">
    <source>
        <dbReference type="EnsemblMetazoa" id="CLYHEMP013314.2"/>
    </source>
</evidence>
<feature type="compositionally biased region" description="Acidic residues" evidence="1">
    <location>
        <begin position="103"/>
        <end position="112"/>
    </location>
</feature>